<dbReference type="PROSITE" id="PS51257">
    <property type="entry name" value="PROKAR_LIPOPROTEIN"/>
    <property type="match status" value="1"/>
</dbReference>
<keyword evidence="4" id="KW-1185">Reference proteome</keyword>
<dbReference type="InterPro" id="IPR011043">
    <property type="entry name" value="Gal_Oxase/kelch_b-propeller"/>
</dbReference>
<evidence type="ECO:0000256" key="1">
    <source>
        <dbReference type="ARBA" id="ARBA00022441"/>
    </source>
</evidence>
<keyword evidence="1" id="KW-0880">Kelch repeat</keyword>
<dbReference type="PANTHER" id="PTHR46344:SF27">
    <property type="entry name" value="KELCH REPEAT SUPERFAMILY PROTEIN"/>
    <property type="match status" value="1"/>
</dbReference>
<sequence length="453" mass="47441">MTAFFQRTAAFVFTAFFLGGCGGGGSGGTPPPPAGPTITQFTSDRSAYNVGDSAQLTAVFANGTGVLQPDEIPVQSGQPITISNLTRTIRYRLIVTSGAQSVSRDLDLNVSYRERMRALDMPFNRAEHATATLQDGRVIIFGGDDNGSVFPHAVWAFDPATERFTQISELATGRVGFIAVKLYDGDVLLAGGLRALTGSPRAELIDGETGAVSPLANAPSTDRVYAAASLLMNGTVLISGGLRNGGLADNTVEIYDPATGTFTLLAGPLHVGRAEHTSVRINERAVLIYGGYTVDGQPAPPELYDPVAATSTLLPMAEPDMRARHVAHTMVDGGVLILGGVNADDEPTGSILRFDPAASTFAPFASMATARVSFDVGRLVDSRLLLVGGLHGMVGRATDTTEIVSVDGVRRDGPVLSTARFLHSVTPLHNGKVLVVGGLDQSRTALATAEVFE</sequence>
<organism evidence="3 4">
    <name type="scientific">Steroidobacter gossypii</name>
    <dbReference type="NCBI Taxonomy" id="2805490"/>
    <lineage>
        <taxon>Bacteria</taxon>
        <taxon>Pseudomonadati</taxon>
        <taxon>Pseudomonadota</taxon>
        <taxon>Gammaproteobacteria</taxon>
        <taxon>Steroidobacterales</taxon>
        <taxon>Steroidobacteraceae</taxon>
        <taxon>Steroidobacter</taxon>
    </lineage>
</organism>
<protein>
    <submittedName>
        <fullName evidence="3">Uncharacterized protein</fullName>
    </submittedName>
</protein>
<comment type="caution">
    <text evidence="3">The sequence shown here is derived from an EMBL/GenBank/DDBJ whole genome shotgun (WGS) entry which is preliminary data.</text>
</comment>
<dbReference type="EMBL" id="JAEVLS010000002">
    <property type="protein sequence ID" value="MBM0104840.1"/>
    <property type="molecule type" value="Genomic_DNA"/>
</dbReference>
<reference evidence="3 4" key="1">
    <citation type="journal article" date="2021" name="Int. J. Syst. Evol. Microbiol.">
        <title>Steroidobacter gossypii sp. nov., isolated from soil of cotton cropping field.</title>
        <authorList>
            <person name="Huang R."/>
            <person name="Yang S."/>
            <person name="Zhen C."/>
            <person name="Liu W."/>
        </authorList>
    </citation>
    <scope>NUCLEOTIDE SEQUENCE [LARGE SCALE GENOMIC DNA]</scope>
    <source>
        <strain evidence="3 4">S1-65</strain>
    </source>
</reference>
<dbReference type="SUPFAM" id="SSF50965">
    <property type="entry name" value="Galactose oxidase, central domain"/>
    <property type="match status" value="1"/>
</dbReference>
<keyword evidence="2" id="KW-0677">Repeat</keyword>
<proteinExistence type="predicted"/>
<evidence type="ECO:0000256" key="2">
    <source>
        <dbReference type="ARBA" id="ARBA00022737"/>
    </source>
</evidence>
<dbReference type="InterPro" id="IPR006652">
    <property type="entry name" value="Kelch_1"/>
</dbReference>
<evidence type="ECO:0000313" key="4">
    <source>
        <dbReference type="Proteomes" id="UP000661077"/>
    </source>
</evidence>
<dbReference type="InterPro" id="IPR015915">
    <property type="entry name" value="Kelch-typ_b-propeller"/>
</dbReference>
<dbReference type="SMART" id="SM00612">
    <property type="entry name" value="Kelch"/>
    <property type="match status" value="4"/>
</dbReference>
<dbReference type="Pfam" id="PF01344">
    <property type="entry name" value="Kelch_1"/>
    <property type="match status" value="2"/>
</dbReference>
<dbReference type="Gene3D" id="2.120.10.80">
    <property type="entry name" value="Kelch-type beta propeller"/>
    <property type="match status" value="2"/>
</dbReference>
<name>A0ABS1WV42_9GAMM</name>
<dbReference type="PANTHER" id="PTHR46344">
    <property type="entry name" value="OS02G0202900 PROTEIN"/>
    <property type="match status" value="1"/>
</dbReference>
<evidence type="ECO:0000313" key="3">
    <source>
        <dbReference type="EMBL" id="MBM0104840.1"/>
    </source>
</evidence>
<accession>A0ABS1WV42</accession>
<gene>
    <name evidence="3" type="ORF">JM946_08775</name>
</gene>
<dbReference type="Proteomes" id="UP000661077">
    <property type="component" value="Unassembled WGS sequence"/>
</dbReference>
<dbReference type="RefSeq" id="WP_203166910.1">
    <property type="nucleotide sequence ID" value="NZ_JAEVLS010000002.1"/>
</dbReference>